<comment type="caution">
    <text evidence="2">The sequence shown here is derived from an EMBL/GenBank/DDBJ whole genome shotgun (WGS) entry which is preliminary data.</text>
</comment>
<proteinExistence type="predicted"/>
<sequence length="58" mass="6701">MNISKNLFSSLNKISKNFIISVLVCCIMMNIFEIIGIMKLIILNFVVITYFQLSIYAH</sequence>
<feature type="transmembrane region" description="Helical" evidence="1">
    <location>
        <begin position="20"/>
        <end position="53"/>
    </location>
</feature>
<evidence type="ECO:0000256" key="1">
    <source>
        <dbReference type="SAM" id="Phobius"/>
    </source>
</evidence>
<keyword evidence="1" id="KW-1133">Transmembrane helix</keyword>
<accession>A0A8J8GCU1</accession>
<organism evidence="2 3">
    <name type="scientific">Frigoriflavimonas asaccharolytica</name>
    <dbReference type="NCBI Taxonomy" id="2735899"/>
    <lineage>
        <taxon>Bacteria</taxon>
        <taxon>Pseudomonadati</taxon>
        <taxon>Bacteroidota</taxon>
        <taxon>Flavobacteriia</taxon>
        <taxon>Flavobacteriales</taxon>
        <taxon>Weeksellaceae</taxon>
        <taxon>Frigoriflavimonas</taxon>
    </lineage>
</organism>
<name>A0A8J8GCU1_9FLAO</name>
<evidence type="ECO:0000313" key="2">
    <source>
        <dbReference type="EMBL" id="NRS93595.1"/>
    </source>
</evidence>
<keyword evidence="1" id="KW-0472">Membrane</keyword>
<gene>
    <name evidence="2" type="ORF">HNQ03_002686</name>
</gene>
<reference evidence="2" key="1">
    <citation type="submission" date="2020-05" db="EMBL/GenBank/DDBJ databases">
        <title>Genomic Encyclopedia of Type Strains, Phase IV (KMG-V): Genome sequencing to study the core and pangenomes of soil and plant-associated prokaryotes.</title>
        <authorList>
            <person name="Whitman W."/>
        </authorList>
    </citation>
    <scope>NUCLEOTIDE SEQUENCE</scope>
    <source>
        <strain evidence="2">16F</strain>
    </source>
</reference>
<dbReference type="AlphaFoldDB" id="A0A8J8GCU1"/>
<keyword evidence="1" id="KW-0812">Transmembrane</keyword>
<evidence type="ECO:0000313" key="3">
    <source>
        <dbReference type="Proteomes" id="UP000610746"/>
    </source>
</evidence>
<dbReference type="EMBL" id="JABSNO010000024">
    <property type="protein sequence ID" value="NRS93595.1"/>
    <property type="molecule type" value="Genomic_DNA"/>
</dbReference>
<dbReference type="Proteomes" id="UP000610746">
    <property type="component" value="Unassembled WGS sequence"/>
</dbReference>
<protein>
    <submittedName>
        <fullName evidence="2">Uncharacterized protein</fullName>
    </submittedName>
</protein>
<keyword evidence="3" id="KW-1185">Reference proteome</keyword>